<protein>
    <submittedName>
        <fullName evidence="1">Uncharacterized protein</fullName>
    </submittedName>
</protein>
<gene>
    <name evidence="1" type="ORF">D917_05919</name>
</gene>
<sequence length="162" mass="19145">MFDSEHSANQQKCCAKQNIAWSNFYIKQLLKNVNFSKLANPKTSNKKYYLELNSYLIRLAHMLVGWMNLMQVESSILKGRYWPFEIANNIFDGVFEVAKVVGNIILRKTWITDISSEYSRGLYEICNDGGILLLLSHCKKMERCICLRWERQKMLWYENIFP</sequence>
<reference evidence="1 2" key="1">
    <citation type="submission" date="2015-04" db="EMBL/GenBank/DDBJ databases">
        <title>Draft genome of the roundworm Trichinella nativa.</title>
        <authorList>
            <person name="Mitreva M."/>
        </authorList>
    </citation>
    <scope>NUCLEOTIDE SEQUENCE [LARGE SCALE GENOMIC DNA]</scope>
    <source>
        <strain evidence="1 2">ISS45</strain>
    </source>
</reference>
<dbReference type="EMBL" id="LVZM01001971">
    <property type="protein sequence ID" value="OUC48847.1"/>
    <property type="molecule type" value="Genomic_DNA"/>
</dbReference>
<organism evidence="1 2">
    <name type="scientific">Trichinella nativa</name>
    <dbReference type="NCBI Taxonomy" id="6335"/>
    <lineage>
        <taxon>Eukaryota</taxon>
        <taxon>Metazoa</taxon>
        <taxon>Ecdysozoa</taxon>
        <taxon>Nematoda</taxon>
        <taxon>Enoplea</taxon>
        <taxon>Dorylaimia</taxon>
        <taxon>Trichinellida</taxon>
        <taxon>Trichinellidae</taxon>
        <taxon>Trichinella</taxon>
    </lineage>
</organism>
<evidence type="ECO:0000313" key="2">
    <source>
        <dbReference type="Proteomes" id="UP000243006"/>
    </source>
</evidence>
<dbReference type="AlphaFoldDB" id="A0A1Y3EYL0"/>
<dbReference type="Proteomes" id="UP000243006">
    <property type="component" value="Unassembled WGS sequence"/>
</dbReference>
<proteinExistence type="predicted"/>
<evidence type="ECO:0000313" key="1">
    <source>
        <dbReference type="EMBL" id="OUC48847.1"/>
    </source>
</evidence>
<accession>A0A1Y3EYL0</accession>
<comment type="caution">
    <text evidence="1">The sequence shown here is derived from an EMBL/GenBank/DDBJ whole genome shotgun (WGS) entry which is preliminary data.</text>
</comment>
<name>A0A1Y3EYL0_9BILA</name>